<protein>
    <submittedName>
        <fullName evidence="1">Uncharacterized protein</fullName>
    </submittedName>
</protein>
<proteinExistence type="predicted"/>
<reference evidence="2" key="1">
    <citation type="journal article" date="2021" name="Syst. Appl. Microbiol.">
        <title>Roseomonas hellenica sp. nov., isolated from roots of wild-growing Alkanna tinctoria.</title>
        <authorList>
            <person name="Rat A."/>
            <person name="Naranjo H.D."/>
            <person name="Lebbe L."/>
            <person name="Cnockaert M."/>
            <person name="Krigas N."/>
            <person name="Grigoriadou K."/>
            <person name="Maloupa E."/>
            <person name="Willems A."/>
        </authorList>
    </citation>
    <scope>NUCLEOTIDE SEQUENCE [LARGE SCALE GENOMIC DNA]</scope>
    <source>
        <strain evidence="2">LMG 31159</strain>
    </source>
</reference>
<evidence type="ECO:0000313" key="1">
    <source>
        <dbReference type="EMBL" id="MBR0650375.1"/>
    </source>
</evidence>
<keyword evidence="2" id="KW-1185">Reference proteome</keyword>
<evidence type="ECO:0000313" key="2">
    <source>
        <dbReference type="Proteomes" id="UP000698752"/>
    </source>
</evidence>
<name>A0ABS5EHD2_9PROT</name>
<gene>
    <name evidence="1" type="ORF">GXW78_11930</name>
</gene>
<dbReference type="EMBL" id="JAAEDI010000011">
    <property type="protein sequence ID" value="MBR0650375.1"/>
    <property type="molecule type" value="Genomic_DNA"/>
</dbReference>
<organism evidence="1 2">
    <name type="scientific">Neoroseomonas terrae</name>
    <dbReference type="NCBI Taxonomy" id="424799"/>
    <lineage>
        <taxon>Bacteria</taxon>
        <taxon>Pseudomonadati</taxon>
        <taxon>Pseudomonadota</taxon>
        <taxon>Alphaproteobacteria</taxon>
        <taxon>Acetobacterales</taxon>
        <taxon>Acetobacteraceae</taxon>
        <taxon>Neoroseomonas</taxon>
    </lineage>
</organism>
<dbReference type="Proteomes" id="UP000698752">
    <property type="component" value="Unassembled WGS sequence"/>
</dbReference>
<dbReference type="RefSeq" id="WP_211869016.1">
    <property type="nucleotide sequence ID" value="NZ_JAAEDI010000011.1"/>
</dbReference>
<accession>A0ABS5EHD2</accession>
<comment type="caution">
    <text evidence="1">The sequence shown here is derived from an EMBL/GenBank/DDBJ whole genome shotgun (WGS) entry which is preliminary data.</text>
</comment>
<sequence length="207" mass="22677">MATTEAIRNAIAARLLTVPGLGVLHLYERYAVNDKDFRALFMWQPPTPDAPQELRGWFIRRLARRTVEESSTSDQVFTDWQIRGFVALEDAKASELVADAITDRIIAAIKADLSLGGLLDGKAPAPRSIGAQLVESGPFKFGGVVCHGIRLNWTTAHMEYDAPEPGDVVGDFRIFHANWDIPPHGNVLAPLPADDTADATDHIVIPE</sequence>